<comment type="catalytic activity">
    <reaction evidence="1 10 11">
        <text>D-ribulose 5-phosphate = D-xylulose 5-phosphate</text>
        <dbReference type="Rhea" id="RHEA:13677"/>
        <dbReference type="ChEBI" id="CHEBI:57737"/>
        <dbReference type="ChEBI" id="CHEBI:58121"/>
        <dbReference type="EC" id="5.1.3.1"/>
    </reaction>
</comment>
<dbReference type="GO" id="GO:0005737">
    <property type="term" value="C:cytoplasm"/>
    <property type="evidence" value="ECO:0007669"/>
    <property type="project" value="UniProtKB-ARBA"/>
</dbReference>
<evidence type="ECO:0000256" key="14">
    <source>
        <dbReference type="PIRSR" id="PIRSR001461-3"/>
    </source>
</evidence>
<feature type="binding site" evidence="10 14">
    <location>
        <begin position="196"/>
        <end position="197"/>
    </location>
    <ligand>
        <name>substrate</name>
    </ligand>
</feature>
<evidence type="ECO:0000256" key="13">
    <source>
        <dbReference type="PIRSR" id="PIRSR001461-2"/>
    </source>
</evidence>
<dbReference type="FunFam" id="3.20.20.70:FF:000004">
    <property type="entry name" value="Ribulose-phosphate 3-epimerase"/>
    <property type="match status" value="1"/>
</dbReference>
<proteinExistence type="inferred from homology"/>
<dbReference type="EC" id="5.1.3.1" evidence="7 10"/>
<reference evidence="15" key="1">
    <citation type="submission" date="2020-10" db="EMBL/GenBank/DDBJ databases">
        <authorList>
            <person name="Gilroy R."/>
        </authorList>
    </citation>
    <scope>NUCLEOTIDE SEQUENCE</scope>
    <source>
        <strain evidence="15">ChiW13-3771</strain>
    </source>
</reference>
<gene>
    <name evidence="10" type="primary">rpe</name>
    <name evidence="15" type="ORF">IAC96_08140</name>
</gene>
<evidence type="ECO:0000256" key="9">
    <source>
        <dbReference type="ARBA" id="ARBA00023235"/>
    </source>
</evidence>
<keyword evidence="13" id="KW-0862">Zinc</keyword>
<keyword evidence="9 10" id="KW-0413">Isomerase</keyword>
<dbReference type="PANTHER" id="PTHR11749">
    <property type="entry name" value="RIBULOSE-5-PHOSPHATE-3-EPIMERASE"/>
    <property type="match status" value="1"/>
</dbReference>
<comment type="cofactor">
    <cofactor evidence="4">
        <name>Zn(2+)</name>
        <dbReference type="ChEBI" id="CHEBI:29105"/>
    </cofactor>
</comment>
<comment type="cofactor">
    <cofactor evidence="3">
        <name>Co(2+)</name>
        <dbReference type="ChEBI" id="CHEBI:48828"/>
    </cofactor>
</comment>
<evidence type="ECO:0000256" key="3">
    <source>
        <dbReference type="ARBA" id="ARBA00001941"/>
    </source>
</evidence>
<name>A0A9D1EF73_9FIRM</name>
<evidence type="ECO:0000256" key="12">
    <source>
        <dbReference type="PIRSR" id="PIRSR001461-1"/>
    </source>
</evidence>
<evidence type="ECO:0000256" key="2">
    <source>
        <dbReference type="ARBA" id="ARBA00001936"/>
    </source>
</evidence>
<feature type="binding site" evidence="10 14">
    <location>
        <position position="7"/>
    </location>
    <ligand>
        <name>substrate</name>
    </ligand>
</feature>
<dbReference type="InterPro" id="IPR000056">
    <property type="entry name" value="Ribul_P_3_epim-like"/>
</dbReference>
<reference evidence="15" key="2">
    <citation type="journal article" date="2021" name="PeerJ">
        <title>Extensive microbial diversity within the chicken gut microbiome revealed by metagenomics and culture.</title>
        <authorList>
            <person name="Gilroy R."/>
            <person name="Ravi A."/>
            <person name="Getino M."/>
            <person name="Pursley I."/>
            <person name="Horton D.L."/>
            <person name="Alikhan N.F."/>
            <person name="Baker D."/>
            <person name="Gharbi K."/>
            <person name="Hall N."/>
            <person name="Watson M."/>
            <person name="Adriaenssens E.M."/>
            <person name="Foster-Nyarko E."/>
            <person name="Jarju S."/>
            <person name="Secka A."/>
            <person name="Antonio M."/>
            <person name="Oren A."/>
            <person name="Chaudhuri R.R."/>
            <person name="La Ragione R."/>
            <person name="Hildebrand F."/>
            <person name="Pallen M.J."/>
        </authorList>
    </citation>
    <scope>NUCLEOTIDE SEQUENCE</scope>
    <source>
        <strain evidence="15">ChiW13-3771</strain>
    </source>
</reference>
<evidence type="ECO:0000256" key="4">
    <source>
        <dbReference type="ARBA" id="ARBA00001947"/>
    </source>
</evidence>
<dbReference type="EMBL" id="DVHN01000103">
    <property type="protein sequence ID" value="HIR88901.1"/>
    <property type="molecule type" value="Genomic_DNA"/>
</dbReference>
<feature type="binding site" evidence="10 13">
    <location>
        <position position="174"/>
    </location>
    <ligand>
        <name>a divalent metal cation</name>
        <dbReference type="ChEBI" id="CHEBI:60240"/>
    </ligand>
</feature>
<evidence type="ECO:0000256" key="6">
    <source>
        <dbReference type="ARBA" id="ARBA00009541"/>
    </source>
</evidence>
<dbReference type="HAMAP" id="MF_02227">
    <property type="entry name" value="RPE"/>
    <property type="match status" value="1"/>
</dbReference>
<feature type="binding site" evidence="14">
    <location>
        <position position="176"/>
    </location>
    <ligand>
        <name>substrate</name>
    </ligand>
</feature>
<evidence type="ECO:0000256" key="8">
    <source>
        <dbReference type="ARBA" id="ARBA00022723"/>
    </source>
</evidence>
<dbReference type="NCBIfam" id="NF004076">
    <property type="entry name" value="PRK05581.1-4"/>
    <property type="match status" value="1"/>
</dbReference>
<comment type="cofactor">
    <cofactor evidence="5">
        <name>Fe(2+)</name>
        <dbReference type="ChEBI" id="CHEBI:29033"/>
    </cofactor>
</comment>
<evidence type="ECO:0000313" key="15">
    <source>
        <dbReference type="EMBL" id="HIR88901.1"/>
    </source>
</evidence>
<dbReference type="Pfam" id="PF00834">
    <property type="entry name" value="Ribul_P_3_epim"/>
    <property type="match status" value="1"/>
</dbReference>
<keyword evidence="13" id="KW-0464">Manganese</keyword>
<feature type="binding site" evidence="10 14">
    <location>
        <begin position="141"/>
        <end position="144"/>
    </location>
    <ligand>
        <name>substrate</name>
    </ligand>
</feature>
<dbReference type="NCBIfam" id="TIGR01163">
    <property type="entry name" value="rpe"/>
    <property type="match status" value="1"/>
</dbReference>
<dbReference type="Proteomes" id="UP000824201">
    <property type="component" value="Unassembled WGS sequence"/>
</dbReference>
<feature type="binding site" evidence="10 14">
    <location>
        <position position="65"/>
    </location>
    <ligand>
        <name>substrate</name>
    </ligand>
</feature>
<dbReference type="GO" id="GO:0019323">
    <property type="term" value="P:pentose catabolic process"/>
    <property type="evidence" value="ECO:0007669"/>
    <property type="project" value="UniProtKB-UniRule"/>
</dbReference>
<evidence type="ECO:0000256" key="7">
    <source>
        <dbReference type="ARBA" id="ARBA00013188"/>
    </source>
</evidence>
<organism evidence="15 16">
    <name type="scientific">Candidatus Fimimorpha faecalis</name>
    <dbReference type="NCBI Taxonomy" id="2840824"/>
    <lineage>
        <taxon>Bacteria</taxon>
        <taxon>Bacillati</taxon>
        <taxon>Bacillota</taxon>
        <taxon>Clostridia</taxon>
        <taxon>Eubacteriales</taxon>
        <taxon>Candidatus Fimimorpha</taxon>
    </lineage>
</organism>
<dbReference type="GO" id="GO:0046872">
    <property type="term" value="F:metal ion binding"/>
    <property type="evidence" value="ECO:0007669"/>
    <property type="project" value="UniProtKB-UniRule"/>
</dbReference>
<dbReference type="InterPro" id="IPR026019">
    <property type="entry name" value="Ribul_P_3_epim"/>
</dbReference>
<comment type="cofactor">
    <cofactor evidence="10 13">
        <name>a divalent metal cation</name>
        <dbReference type="ChEBI" id="CHEBI:60240"/>
    </cofactor>
    <text evidence="10 13">Binds 1 divalent metal cation per subunit.</text>
</comment>
<evidence type="ECO:0000256" key="10">
    <source>
        <dbReference type="HAMAP-Rule" id="MF_02227"/>
    </source>
</evidence>
<dbReference type="CDD" id="cd00429">
    <property type="entry name" value="RPE"/>
    <property type="match status" value="1"/>
</dbReference>
<feature type="binding site" evidence="10 13">
    <location>
        <position position="34"/>
    </location>
    <ligand>
        <name>a divalent metal cation</name>
        <dbReference type="ChEBI" id="CHEBI:60240"/>
    </ligand>
</feature>
<comment type="function">
    <text evidence="10">Catalyzes the reversible epimerization of D-ribulose 5-phosphate to D-xylulose 5-phosphate.</text>
</comment>
<sequence>MIQLLPSILSADFSRLGEELQTIEHAGVEMVHIDVMDGKFVPSISLGLPVIASIRKKSKLCFDVHLMIEEPGRYIKEFAEAGADIIGIHAEACGHLHRTVWQVKNAGKKVCVVLNPSTPLNVLEYVLEDLDSVLLMTVNPGFGGQSYIPQMTRKISDLSAIIQEKGLDTKIEVDGGIKLNNVRQVIEAGAEWIVGGSAVFENDPAHNVKEFYKIFKEYKK</sequence>
<comment type="caution">
    <text evidence="15">The sequence shown here is derived from an EMBL/GenBank/DDBJ whole genome shotgun (WGS) entry which is preliminary data.</text>
</comment>
<keyword evidence="10 11" id="KW-0119">Carbohydrate metabolism</keyword>
<feature type="binding site" evidence="10 13">
    <location>
        <position position="65"/>
    </location>
    <ligand>
        <name>a divalent metal cation</name>
        <dbReference type="ChEBI" id="CHEBI:60240"/>
    </ligand>
</feature>
<comment type="pathway">
    <text evidence="10">Carbohydrate degradation.</text>
</comment>
<feature type="active site" description="Proton donor" evidence="10 12">
    <location>
        <position position="174"/>
    </location>
</feature>
<dbReference type="Gene3D" id="3.20.20.70">
    <property type="entry name" value="Aldolase class I"/>
    <property type="match status" value="1"/>
</dbReference>
<comment type="similarity">
    <text evidence="6 10 11">Belongs to the ribulose-phosphate 3-epimerase family.</text>
</comment>
<protein>
    <recommendedName>
        <fullName evidence="7 10">Ribulose-phosphate 3-epimerase</fullName>
        <ecNumber evidence="7 10">5.1.3.1</ecNumber>
    </recommendedName>
</protein>
<dbReference type="PIRSF" id="PIRSF001461">
    <property type="entry name" value="RPE"/>
    <property type="match status" value="1"/>
</dbReference>
<comment type="cofactor">
    <cofactor evidence="2">
        <name>Mn(2+)</name>
        <dbReference type="ChEBI" id="CHEBI:29035"/>
    </cofactor>
</comment>
<keyword evidence="8 10" id="KW-0479">Metal-binding</keyword>
<accession>A0A9D1EF73</accession>
<evidence type="ECO:0000256" key="5">
    <source>
        <dbReference type="ARBA" id="ARBA00001954"/>
    </source>
</evidence>
<dbReference type="InterPro" id="IPR011060">
    <property type="entry name" value="RibuloseP-bd_barrel"/>
</dbReference>
<dbReference type="GO" id="GO:0006098">
    <property type="term" value="P:pentose-phosphate shunt"/>
    <property type="evidence" value="ECO:0007669"/>
    <property type="project" value="UniProtKB-UniRule"/>
</dbReference>
<dbReference type="InterPro" id="IPR013785">
    <property type="entry name" value="Aldolase_TIM"/>
</dbReference>
<feature type="binding site" evidence="10">
    <location>
        <begin position="174"/>
        <end position="176"/>
    </location>
    <ligand>
        <name>substrate</name>
    </ligand>
</feature>
<evidence type="ECO:0000256" key="11">
    <source>
        <dbReference type="PIRNR" id="PIRNR001461"/>
    </source>
</evidence>
<dbReference type="SUPFAM" id="SSF51366">
    <property type="entry name" value="Ribulose-phoshate binding barrel"/>
    <property type="match status" value="1"/>
</dbReference>
<feature type="active site" description="Proton acceptor" evidence="10 12">
    <location>
        <position position="34"/>
    </location>
</feature>
<evidence type="ECO:0000256" key="1">
    <source>
        <dbReference type="ARBA" id="ARBA00001782"/>
    </source>
</evidence>
<evidence type="ECO:0000313" key="16">
    <source>
        <dbReference type="Proteomes" id="UP000824201"/>
    </source>
</evidence>
<feature type="binding site" evidence="10 13">
    <location>
        <position position="32"/>
    </location>
    <ligand>
        <name>a divalent metal cation</name>
        <dbReference type="ChEBI" id="CHEBI:60240"/>
    </ligand>
</feature>
<keyword evidence="13" id="KW-0170">Cobalt</keyword>
<dbReference type="AlphaFoldDB" id="A0A9D1EF73"/>
<dbReference type="GO" id="GO:0004750">
    <property type="term" value="F:D-ribulose-phosphate 3-epimerase activity"/>
    <property type="evidence" value="ECO:0007669"/>
    <property type="project" value="UniProtKB-UniRule"/>
</dbReference>